<proteinExistence type="predicted"/>
<dbReference type="Proteomes" id="UP001197028">
    <property type="component" value="Unassembled WGS sequence"/>
</dbReference>
<comment type="caution">
    <text evidence="1">The sequence shown here is derived from an EMBL/GenBank/DDBJ whole genome shotgun (WGS) entry which is preliminary data.</text>
</comment>
<keyword evidence="2" id="KW-1185">Reference proteome</keyword>
<evidence type="ECO:0000313" key="2">
    <source>
        <dbReference type="Proteomes" id="UP001197028"/>
    </source>
</evidence>
<sequence length="191" mass="20791">MGLSACAQLQHKLELAAGDQQATVQKSGGYAGENIPIHYTAQPRLGNSWQGSVGKRGLARVIVQKNPAIVVSPTPKPLWLQAYPKGYHPNQEATKVTLHKAHPFKIPETWFDNGQKHAAKQPSVVQTATHANPWHCQPAHLPCGKARTDYWACKKQDLGTKGAETIENVIKHCKGNLKESWGSITSQGGAH</sequence>
<dbReference type="RefSeq" id="WP_215863530.1">
    <property type="nucleotide sequence ID" value="NZ_JABELD010000051.1"/>
</dbReference>
<reference evidence="1 2" key="1">
    <citation type="journal article" date="2021" name="ISME J.">
        <title>Genomic evolution of the class Acidithiobacillia: deep-branching Proteobacteria living in extreme acidic conditions.</title>
        <authorList>
            <person name="Moya-Beltran A."/>
            <person name="Beard S."/>
            <person name="Rojas-Villalobos C."/>
            <person name="Issotta F."/>
            <person name="Gallardo Y."/>
            <person name="Ulloa R."/>
            <person name="Giaveno A."/>
            <person name="Degli Esposti M."/>
            <person name="Johnson D.B."/>
            <person name="Quatrini R."/>
        </authorList>
    </citation>
    <scope>NUCLEOTIDE SEQUENCE [LARGE SCALE GENOMIC DNA]</scope>
    <source>
        <strain evidence="1 2">ATCC 19703</strain>
    </source>
</reference>
<gene>
    <name evidence="1" type="ORF">HJG40_07090</name>
</gene>
<dbReference type="EMBL" id="JABELD010000051">
    <property type="protein sequence ID" value="MBU2738560.1"/>
    <property type="molecule type" value="Genomic_DNA"/>
</dbReference>
<organism evidence="1 2">
    <name type="scientific">Acidithiobacillus concretivorus</name>
    <dbReference type="NCBI Taxonomy" id="3063952"/>
    <lineage>
        <taxon>Bacteria</taxon>
        <taxon>Pseudomonadati</taxon>
        <taxon>Pseudomonadota</taxon>
        <taxon>Acidithiobacillia</taxon>
        <taxon>Acidithiobacillales</taxon>
        <taxon>Acidithiobacillaceae</taxon>
        <taxon>Acidithiobacillus</taxon>
    </lineage>
</organism>
<accession>A0ABS5ZPY8</accession>
<evidence type="ECO:0008006" key="3">
    <source>
        <dbReference type="Google" id="ProtNLM"/>
    </source>
</evidence>
<protein>
    <recommendedName>
        <fullName evidence="3">Lipoprotein</fullName>
    </recommendedName>
</protein>
<name>A0ABS5ZPY8_9PROT</name>
<evidence type="ECO:0000313" key="1">
    <source>
        <dbReference type="EMBL" id="MBU2738560.1"/>
    </source>
</evidence>